<name>A0AAV4H081_9GAST</name>
<keyword evidence="1" id="KW-0695">RNA-directed DNA polymerase</keyword>
<evidence type="ECO:0000313" key="1">
    <source>
        <dbReference type="EMBL" id="GFR91417.1"/>
    </source>
</evidence>
<keyword evidence="2" id="KW-1185">Reference proteome</keyword>
<protein>
    <submittedName>
        <fullName evidence="1">RNA-directed DNA polymerase from mobile element jockey-like</fullName>
    </submittedName>
</protein>
<dbReference type="PANTHER" id="PTHR36688">
    <property type="entry name" value="ENDO/EXONUCLEASE/PHOSPHATASE DOMAIN-CONTAINING PROTEIN"/>
    <property type="match status" value="1"/>
</dbReference>
<dbReference type="InterPro" id="IPR036691">
    <property type="entry name" value="Endo/exonu/phosph_ase_sf"/>
</dbReference>
<dbReference type="GO" id="GO:0003964">
    <property type="term" value="F:RNA-directed DNA polymerase activity"/>
    <property type="evidence" value="ECO:0007669"/>
    <property type="project" value="UniProtKB-KW"/>
</dbReference>
<dbReference type="SUPFAM" id="SSF56219">
    <property type="entry name" value="DNase I-like"/>
    <property type="match status" value="1"/>
</dbReference>
<dbReference type="AlphaFoldDB" id="A0AAV4H081"/>
<dbReference type="InterPro" id="IPR052560">
    <property type="entry name" value="RdDP_mobile_element"/>
</dbReference>
<evidence type="ECO:0000313" key="2">
    <source>
        <dbReference type="Proteomes" id="UP000762676"/>
    </source>
</evidence>
<keyword evidence="1" id="KW-0808">Transferase</keyword>
<sequence length="108" mass="12085">MPTLHHRDTPYLGTQLSTDRTIHNNFGIATYARDPGHVIGLGGSTESNGTQRSCIKIGDTEVHSIYKAPTLNWDSPPVQVVNCPAVVIGDFNSHHTEWRYQEDNRGWE</sequence>
<dbReference type="Proteomes" id="UP000762676">
    <property type="component" value="Unassembled WGS sequence"/>
</dbReference>
<reference evidence="1 2" key="1">
    <citation type="journal article" date="2021" name="Elife">
        <title>Chloroplast acquisition without the gene transfer in kleptoplastic sea slugs, Plakobranchus ocellatus.</title>
        <authorList>
            <person name="Maeda T."/>
            <person name="Takahashi S."/>
            <person name="Yoshida T."/>
            <person name="Shimamura S."/>
            <person name="Takaki Y."/>
            <person name="Nagai Y."/>
            <person name="Toyoda A."/>
            <person name="Suzuki Y."/>
            <person name="Arimoto A."/>
            <person name="Ishii H."/>
            <person name="Satoh N."/>
            <person name="Nishiyama T."/>
            <person name="Hasebe M."/>
            <person name="Maruyama T."/>
            <person name="Minagawa J."/>
            <person name="Obokata J."/>
            <person name="Shigenobu S."/>
        </authorList>
    </citation>
    <scope>NUCLEOTIDE SEQUENCE [LARGE SCALE GENOMIC DNA]</scope>
</reference>
<gene>
    <name evidence="1" type="ORF">ElyMa_002593000</name>
</gene>
<accession>A0AAV4H081</accession>
<comment type="caution">
    <text evidence="1">The sequence shown here is derived from an EMBL/GenBank/DDBJ whole genome shotgun (WGS) entry which is preliminary data.</text>
</comment>
<keyword evidence="1" id="KW-0548">Nucleotidyltransferase</keyword>
<proteinExistence type="predicted"/>
<dbReference type="EMBL" id="BMAT01005338">
    <property type="protein sequence ID" value="GFR91417.1"/>
    <property type="molecule type" value="Genomic_DNA"/>
</dbReference>
<organism evidence="1 2">
    <name type="scientific">Elysia marginata</name>
    <dbReference type="NCBI Taxonomy" id="1093978"/>
    <lineage>
        <taxon>Eukaryota</taxon>
        <taxon>Metazoa</taxon>
        <taxon>Spiralia</taxon>
        <taxon>Lophotrochozoa</taxon>
        <taxon>Mollusca</taxon>
        <taxon>Gastropoda</taxon>
        <taxon>Heterobranchia</taxon>
        <taxon>Euthyneura</taxon>
        <taxon>Panpulmonata</taxon>
        <taxon>Sacoglossa</taxon>
        <taxon>Placobranchoidea</taxon>
        <taxon>Plakobranchidae</taxon>
        <taxon>Elysia</taxon>
    </lineage>
</organism>
<dbReference type="PANTHER" id="PTHR36688:SF2">
    <property type="entry name" value="ENDONUCLEASE_EXONUCLEASE_PHOSPHATASE DOMAIN-CONTAINING PROTEIN"/>
    <property type="match status" value="1"/>
</dbReference>